<gene>
    <name evidence="2" type="ORF">H0S70_06485</name>
</gene>
<name>A0A7H1E032_9FLAO</name>
<feature type="compositionally biased region" description="Polar residues" evidence="1">
    <location>
        <begin position="55"/>
        <end position="64"/>
    </location>
</feature>
<evidence type="ECO:0000313" key="2">
    <source>
        <dbReference type="EMBL" id="QNS42590.1"/>
    </source>
</evidence>
<dbReference type="Proteomes" id="UP000516438">
    <property type="component" value="Chromosome"/>
</dbReference>
<keyword evidence="3" id="KW-1185">Reference proteome</keyword>
<dbReference type="AlphaFoldDB" id="A0A7H1E032"/>
<dbReference type="RefSeq" id="WP_188322109.1">
    <property type="nucleotide sequence ID" value="NZ_CP060203.1"/>
</dbReference>
<accession>A0A7H1E032</accession>
<sequence length="76" mass="8133">MALSWYQCKNCGTSIKKDSSPSSSGCSAKTFHSWTKLAEVGDTNYSCKKCGTTIQAKSSPSSSGCPDATFHSWTKL</sequence>
<dbReference type="KEGG" id="cmaq:H0S70_06485"/>
<proteinExistence type="predicted"/>
<evidence type="ECO:0000313" key="3">
    <source>
        <dbReference type="Proteomes" id="UP000516438"/>
    </source>
</evidence>
<dbReference type="EMBL" id="CP060203">
    <property type="protein sequence ID" value="QNS42590.1"/>
    <property type="molecule type" value="Genomic_DNA"/>
</dbReference>
<reference evidence="2 3" key="1">
    <citation type="submission" date="2020-07" db="EMBL/GenBank/DDBJ databases">
        <title>Complete genome and description of Chryseobacterium manosquense strain Marseille-Q2069 sp. nov.</title>
        <authorList>
            <person name="Boxberger M."/>
        </authorList>
    </citation>
    <scope>NUCLEOTIDE SEQUENCE [LARGE SCALE GENOMIC DNA]</scope>
    <source>
        <strain evidence="2 3">Marseille-Q2069</strain>
    </source>
</reference>
<protein>
    <submittedName>
        <fullName evidence="2">Uncharacterized protein</fullName>
    </submittedName>
</protein>
<feature type="region of interest" description="Disordered" evidence="1">
    <location>
        <begin position="55"/>
        <end position="76"/>
    </location>
</feature>
<evidence type="ECO:0000256" key="1">
    <source>
        <dbReference type="SAM" id="MobiDB-lite"/>
    </source>
</evidence>
<organism evidence="2 3">
    <name type="scientific">Chryseobacterium manosquense</name>
    <dbReference type="NCBI Taxonomy" id="2754694"/>
    <lineage>
        <taxon>Bacteria</taxon>
        <taxon>Pseudomonadati</taxon>
        <taxon>Bacteroidota</taxon>
        <taxon>Flavobacteriia</taxon>
        <taxon>Flavobacteriales</taxon>
        <taxon>Weeksellaceae</taxon>
        <taxon>Chryseobacterium group</taxon>
        <taxon>Chryseobacterium</taxon>
    </lineage>
</organism>